<dbReference type="SUPFAM" id="SSF55979">
    <property type="entry name" value="DNA clamp"/>
    <property type="match status" value="1"/>
</dbReference>
<dbReference type="EMBL" id="FUEG01000001">
    <property type="protein sequence ID" value="SJK97452.1"/>
    <property type="molecule type" value="Genomic_DNA"/>
</dbReference>
<keyword evidence="6" id="KW-0325">Glycoprotein</keyword>
<dbReference type="InterPro" id="IPR013785">
    <property type="entry name" value="Aldolase_TIM"/>
</dbReference>
<evidence type="ECO:0000256" key="4">
    <source>
        <dbReference type="ARBA" id="ARBA00022525"/>
    </source>
</evidence>
<dbReference type="STRING" id="47428.A0A284QLW9"/>
<dbReference type="SUPFAM" id="SSF51011">
    <property type="entry name" value="Glycosyl hydrolase domain"/>
    <property type="match status" value="1"/>
</dbReference>
<evidence type="ECO:0000313" key="13">
    <source>
        <dbReference type="Proteomes" id="UP000219338"/>
    </source>
</evidence>
<comment type="similarity">
    <text evidence="3 8">Belongs to the glycosyl hydrolase 27 family.</text>
</comment>
<dbReference type="Pfam" id="PF17801">
    <property type="entry name" value="Melibiase_C"/>
    <property type="match status" value="1"/>
</dbReference>
<evidence type="ECO:0000256" key="3">
    <source>
        <dbReference type="ARBA" id="ARBA00009743"/>
    </source>
</evidence>
<feature type="compositionally biased region" description="Pro residues" evidence="9">
    <location>
        <begin position="755"/>
        <end position="788"/>
    </location>
</feature>
<evidence type="ECO:0000259" key="11">
    <source>
        <dbReference type="Pfam" id="PF17801"/>
    </source>
</evidence>
<evidence type="ECO:0000256" key="7">
    <source>
        <dbReference type="ARBA" id="ARBA00023295"/>
    </source>
</evidence>
<evidence type="ECO:0000256" key="2">
    <source>
        <dbReference type="ARBA" id="ARBA00004613"/>
    </source>
</evidence>
<feature type="signal peptide" evidence="10">
    <location>
        <begin position="1"/>
        <end position="17"/>
    </location>
</feature>
<dbReference type="InterPro" id="IPR046938">
    <property type="entry name" value="DNA_clamp_sf"/>
</dbReference>
<feature type="compositionally biased region" description="Basic and acidic residues" evidence="9">
    <location>
        <begin position="710"/>
        <end position="723"/>
    </location>
</feature>
<dbReference type="GO" id="GO:0000077">
    <property type="term" value="P:DNA damage checkpoint signaling"/>
    <property type="evidence" value="ECO:0007669"/>
    <property type="project" value="InterPro"/>
</dbReference>
<comment type="catalytic activity">
    <reaction evidence="1 8">
        <text>Hydrolysis of terminal, non-reducing alpha-D-galactose residues in alpha-D-galactosides, including galactose oligosaccharides, galactomannans and galactolipids.</text>
        <dbReference type="EC" id="3.2.1.22"/>
    </reaction>
</comment>
<name>A0A284QLW9_ARMOS</name>
<evidence type="ECO:0000256" key="8">
    <source>
        <dbReference type="RuleBase" id="RU361168"/>
    </source>
</evidence>
<dbReference type="CDD" id="cd14792">
    <property type="entry name" value="GH27"/>
    <property type="match status" value="1"/>
</dbReference>
<dbReference type="Proteomes" id="UP000219338">
    <property type="component" value="Unassembled WGS sequence"/>
</dbReference>
<dbReference type="Pfam" id="PF04139">
    <property type="entry name" value="Rad9"/>
    <property type="match status" value="1"/>
</dbReference>
<keyword evidence="13" id="KW-1185">Reference proteome</keyword>
<dbReference type="Gene3D" id="3.70.10.10">
    <property type="match status" value="1"/>
</dbReference>
<dbReference type="PROSITE" id="PS00512">
    <property type="entry name" value="ALPHA_GALACTOSIDASE"/>
    <property type="match status" value="1"/>
</dbReference>
<dbReference type="GO" id="GO:0005975">
    <property type="term" value="P:carbohydrate metabolic process"/>
    <property type="evidence" value="ECO:0007669"/>
    <property type="project" value="InterPro"/>
</dbReference>
<dbReference type="OrthoDB" id="5795902at2759"/>
<gene>
    <name evidence="12" type="ORF">ARMOST_00704</name>
</gene>
<feature type="compositionally biased region" description="Polar residues" evidence="9">
    <location>
        <begin position="740"/>
        <end position="750"/>
    </location>
</feature>
<dbReference type="Pfam" id="PF16499">
    <property type="entry name" value="Melibiase_2"/>
    <property type="match status" value="1"/>
</dbReference>
<dbReference type="InterPro" id="IPR017853">
    <property type="entry name" value="GH"/>
</dbReference>
<keyword evidence="8" id="KW-1015">Disulfide bond</keyword>
<feature type="domain" description="Alpha galactosidase C-terminal" evidence="11">
    <location>
        <begin position="341"/>
        <end position="410"/>
    </location>
</feature>
<comment type="subcellular location">
    <subcellularLocation>
        <location evidence="2">Secreted</location>
    </subcellularLocation>
</comment>
<evidence type="ECO:0000256" key="6">
    <source>
        <dbReference type="ARBA" id="ARBA00023180"/>
    </source>
</evidence>
<keyword evidence="7 8" id="KW-0326">Glycosidase</keyword>
<feature type="region of interest" description="Disordered" evidence="9">
    <location>
        <begin position="698"/>
        <end position="817"/>
    </location>
</feature>
<evidence type="ECO:0000313" key="12">
    <source>
        <dbReference type="EMBL" id="SJK97452.1"/>
    </source>
</evidence>
<dbReference type="AlphaFoldDB" id="A0A284QLW9"/>
<dbReference type="SUPFAM" id="SSF51445">
    <property type="entry name" value="(Trans)glycosidases"/>
    <property type="match status" value="1"/>
</dbReference>
<dbReference type="EC" id="3.2.1.22" evidence="8"/>
<dbReference type="InterPro" id="IPR007268">
    <property type="entry name" value="Rad9/Ddc1"/>
</dbReference>
<dbReference type="InterPro" id="IPR041233">
    <property type="entry name" value="Melibiase_C"/>
</dbReference>
<proteinExistence type="inferred from homology"/>
<dbReference type="GO" id="GO:0030896">
    <property type="term" value="C:checkpoint clamp complex"/>
    <property type="evidence" value="ECO:0007669"/>
    <property type="project" value="InterPro"/>
</dbReference>
<protein>
    <recommendedName>
        <fullName evidence="8">Alpha-galactosidase</fullName>
        <ecNumber evidence="8">3.2.1.22</ecNumber>
    </recommendedName>
    <alternativeName>
        <fullName evidence="8">Melibiase</fullName>
    </alternativeName>
</protein>
<accession>A0A284QLW9</accession>
<keyword evidence="10" id="KW-0732">Signal</keyword>
<dbReference type="GO" id="GO:0005576">
    <property type="term" value="C:extracellular region"/>
    <property type="evidence" value="ECO:0007669"/>
    <property type="project" value="UniProtKB-SubCell"/>
</dbReference>
<evidence type="ECO:0000256" key="1">
    <source>
        <dbReference type="ARBA" id="ARBA00001255"/>
    </source>
</evidence>
<keyword evidence="4" id="KW-0964">Secreted</keyword>
<evidence type="ECO:0000256" key="5">
    <source>
        <dbReference type="ARBA" id="ARBA00022801"/>
    </source>
</evidence>
<feature type="chain" id="PRO_5012809150" description="Alpha-galactosidase" evidence="10">
    <location>
        <begin position="18"/>
        <end position="876"/>
    </location>
</feature>
<dbReference type="PRINTS" id="PR00740">
    <property type="entry name" value="GLHYDRLASE27"/>
</dbReference>
<evidence type="ECO:0000256" key="10">
    <source>
        <dbReference type="SAM" id="SignalP"/>
    </source>
</evidence>
<reference evidence="13" key="1">
    <citation type="journal article" date="2017" name="Nat. Ecol. Evol.">
        <title>Genome expansion and lineage-specific genetic innovations in the forest pathogenic fungi Armillaria.</title>
        <authorList>
            <person name="Sipos G."/>
            <person name="Prasanna A.N."/>
            <person name="Walter M.C."/>
            <person name="O'Connor E."/>
            <person name="Balint B."/>
            <person name="Krizsan K."/>
            <person name="Kiss B."/>
            <person name="Hess J."/>
            <person name="Varga T."/>
            <person name="Slot J."/>
            <person name="Riley R."/>
            <person name="Boka B."/>
            <person name="Rigling D."/>
            <person name="Barry K."/>
            <person name="Lee J."/>
            <person name="Mihaltcheva S."/>
            <person name="LaButti K."/>
            <person name="Lipzen A."/>
            <person name="Waldron R."/>
            <person name="Moloney N.M."/>
            <person name="Sperisen C."/>
            <person name="Kredics L."/>
            <person name="Vagvoelgyi C."/>
            <person name="Patrignani A."/>
            <person name="Fitzpatrick D."/>
            <person name="Nagy I."/>
            <person name="Doyle S."/>
            <person name="Anderson J.B."/>
            <person name="Grigoriev I.V."/>
            <person name="Gueldener U."/>
            <person name="Muensterkoetter M."/>
            <person name="Nagy L.G."/>
        </authorList>
    </citation>
    <scope>NUCLEOTIDE SEQUENCE [LARGE SCALE GENOMIC DNA]</scope>
    <source>
        <strain evidence="13">C18/9</strain>
    </source>
</reference>
<dbReference type="PANTHER" id="PTHR11452:SF61">
    <property type="entry name" value="ALPHA-GALACTOSIDASE B-RELATED"/>
    <property type="match status" value="1"/>
</dbReference>
<dbReference type="PANTHER" id="PTHR11452">
    <property type="entry name" value="ALPHA-GALACTOSIDASE/ALPHA-N-ACETYLGALACTOSAMINIDASE"/>
    <property type="match status" value="1"/>
</dbReference>
<sequence length="876" mass="95547">MLLKLHVCFLVLQQVLAQTSTSTALADSAPTEPPSTQTGKTPALGWNTWNAYGCDISEAKVLAAANSLIDLGLADLGYEYINIDDCWSKTTRNSTTQRIIPDSTKFPNGISNVADQVHALGLKIGIYSDAGTATCAGFPGSLGMEAIDAATFNEWGIDYLKYDNCNVPGNWSDGWQPEGGDWYNSNSAVRYRQMGGALAQQSRPIQFALCNWGNANVWDWGARVGHSWRMSGDSSASWSYITSIITTNVAHLSAIGFYAHNDMDMMEIGNGALTTQEQRTHFAAWAFLKSPIILGTDLSKLDDTQVALIKSAELLAFHQDITNGSAAYPFTAYIGAPTTSPPEYYSGTSSAGVHVFIINTSSSTATKTFTFSSVPELGQTGTWEVHDMWSGTNLSGTYSASSSFSATLDATALKPFTKALTCISRYGDELTLNATPECLSLSATNSSKSAYCRFKYERQFFQKYKVGSLESLADDIEEVIQVTGQLLTKSLLSILKHRTVEKTVEKCELSIAEGGNMDDETQDGLESRLIICLHCKHGVIKTHRLLLSTPTSLMAPGIPDNATESFLTIGPRAIKDMIEHFTSTKNGKSDPQLIWNFEQHEVEVKSLESSVDSKGKSQLSTELSISSEEFDVYNLYAAPTVIAFHLREFNATIAFTDSISVTMDIRFTDPAAPLFIDVEGDSFAALFVISTSQVQGIPNSQPQHVLINRNKREHEEDNEDEKRFKKPMKAVHQSVPPPSVSKSRNVTPAQSSMPRPSPGLPPSSLPQAPPEDPAAELMPPPPSPPPREPLFFPSSSQITHNEDASDLGLDQMTADDVDMMLDGNADESMLDLETDERPIDLGNDPGASDMMEEQSFGPTQSHHLDESKAFQPLFDD</sequence>
<keyword evidence="5 8" id="KW-0378">Hydrolase</keyword>
<dbReference type="GO" id="GO:0004557">
    <property type="term" value="F:alpha-galactosidase activity"/>
    <property type="evidence" value="ECO:0007669"/>
    <property type="project" value="UniProtKB-EC"/>
</dbReference>
<feature type="region of interest" description="Disordered" evidence="9">
    <location>
        <begin position="829"/>
        <end position="876"/>
    </location>
</feature>
<organism evidence="12 13">
    <name type="scientific">Armillaria ostoyae</name>
    <name type="common">Armillaria root rot fungus</name>
    <dbReference type="NCBI Taxonomy" id="47428"/>
    <lineage>
        <taxon>Eukaryota</taxon>
        <taxon>Fungi</taxon>
        <taxon>Dikarya</taxon>
        <taxon>Basidiomycota</taxon>
        <taxon>Agaricomycotina</taxon>
        <taxon>Agaricomycetes</taxon>
        <taxon>Agaricomycetidae</taxon>
        <taxon>Agaricales</taxon>
        <taxon>Marasmiineae</taxon>
        <taxon>Physalacriaceae</taxon>
        <taxon>Armillaria</taxon>
    </lineage>
</organism>
<dbReference type="InterPro" id="IPR000111">
    <property type="entry name" value="Glyco_hydro_27/36_CS"/>
</dbReference>
<evidence type="ECO:0000256" key="9">
    <source>
        <dbReference type="SAM" id="MobiDB-lite"/>
    </source>
</evidence>
<dbReference type="InterPro" id="IPR002241">
    <property type="entry name" value="Glyco_hydro_27"/>
</dbReference>
<dbReference type="Gene3D" id="3.20.20.70">
    <property type="entry name" value="Aldolase class I"/>
    <property type="match status" value="1"/>
</dbReference>